<feature type="compositionally biased region" description="Basic and acidic residues" evidence="6">
    <location>
        <begin position="124"/>
        <end position="190"/>
    </location>
</feature>
<dbReference type="InterPro" id="IPR000571">
    <property type="entry name" value="Znf_CCCH"/>
</dbReference>
<dbReference type="InterPro" id="IPR011129">
    <property type="entry name" value="CSD"/>
</dbReference>
<dbReference type="Gene3D" id="2.40.50.140">
    <property type="entry name" value="Nucleic acid-binding proteins"/>
    <property type="match status" value="1"/>
</dbReference>
<dbReference type="InterPro" id="IPR052069">
    <property type="entry name" value="Ca-reg_mRNA-binding_domain"/>
</dbReference>
<evidence type="ECO:0000256" key="3">
    <source>
        <dbReference type="ARBA" id="ARBA00022771"/>
    </source>
</evidence>
<feature type="compositionally biased region" description="Basic and acidic residues" evidence="6">
    <location>
        <begin position="92"/>
        <end position="113"/>
    </location>
</feature>
<dbReference type="InterPro" id="IPR002059">
    <property type="entry name" value="CSP_DNA-bd"/>
</dbReference>
<evidence type="ECO:0000313" key="10">
    <source>
        <dbReference type="Proteomes" id="UP000243217"/>
    </source>
</evidence>
<dbReference type="SUPFAM" id="SSF90229">
    <property type="entry name" value="CCCH zinc finger"/>
    <property type="match status" value="1"/>
</dbReference>
<name>A0A1W0AAK2_9STRA</name>
<dbReference type="PROSITE" id="PS51857">
    <property type="entry name" value="CSD_2"/>
    <property type="match status" value="1"/>
</dbReference>
<comment type="caution">
    <text evidence="9">The sequence shown here is derived from an EMBL/GenBank/DDBJ whole genome shotgun (WGS) entry which is preliminary data.</text>
</comment>
<proteinExistence type="predicted"/>
<evidence type="ECO:0000259" key="7">
    <source>
        <dbReference type="PROSITE" id="PS50103"/>
    </source>
</evidence>
<dbReference type="GO" id="GO:0043488">
    <property type="term" value="P:regulation of mRNA stability"/>
    <property type="evidence" value="ECO:0007669"/>
    <property type="project" value="TreeGrafter"/>
</dbReference>
<reference evidence="9 10" key="1">
    <citation type="journal article" date="2014" name="Genome Biol. Evol.">
        <title>The secreted proteins of Achlya hypogyna and Thraustotheca clavata identify the ancestral oomycete secretome and reveal gene acquisitions by horizontal gene transfer.</title>
        <authorList>
            <person name="Misner I."/>
            <person name="Blouin N."/>
            <person name="Leonard G."/>
            <person name="Richards T.A."/>
            <person name="Lane C.E."/>
        </authorList>
    </citation>
    <scope>NUCLEOTIDE SEQUENCE [LARGE SCALE GENOMIC DNA]</scope>
    <source>
        <strain evidence="9 10">ATCC 34112</strain>
    </source>
</reference>
<evidence type="ECO:0000256" key="4">
    <source>
        <dbReference type="ARBA" id="ARBA00022833"/>
    </source>
</evidence>
<dbReference type="GO" id="GO:0008270">
    <property type="term" value="F:zinc ion binding"/>
    <property type="evidence" value="ECO:0007669"/>
    <property type="project" value="UniProtKB-KW"/>
</dbReference>
<dbReference type="SUPFAM" id="SSF50249">
    <property type="entry name" value="Nucleic acid-binding proteins"/>
    <property type="match status" value="1"/>
</dbReference>
<keyword evidence="4 5" id="KW-0862">Zinc</keyword>
<dbReference type="Pfam" id="PF00642">
    <property type="entry name" value="zf-CCCH"/>
    <property type="match status" value="1"/>
</dbReference>
<dbReference type="InterPro" id="IPR036855">
    <property type="entry name" value="Znf_CCCH_sf"/>
</dbReference>
<dbReference type="AlphaFoldDB" id="A0A1W0AAK2"/>
<dbReference type="PROSITE" id="PS50103">
    <property type="entry name" value="ZF_C3H1"/>
    <property type="match status" value="1"/>
</dbReference>
<dbReference type="CDD" id="cd04458">
    <property type="entry name" value="CSP_CDS"/>
    <property type="match status" value="1"/>
</dbReference>
<accession>A0A1W0AAK2</accession>
<dbReference type="PANTHER" id="PTHR12962:SF1">
    <property type="entry name" value="COLD SHOCK DOMAIN-CONTAINING PROTEIN CG9705"/>
    <property type="match status" value="1"/>
</dbReference>
<dbReference type="Proteomes" id="UP000243217">
    <property type="component" value="Unassembled WGS sequence"/>
</dbReference>
<evidence type="ECO:0000259" key="8">
    <source>
        <dbReference type="PROSITE" id="PS51857"/>
    </source>
</evidence>
<dbReference type="GO" id="GO:0005737">
    <property type="term" value="C:cytoplasm"/>
    <property type="evidence" value="ECO:0007669"/>
    <property type="project" value="TreeGrafter"/>
</dbReference>
<gene>
    <name evidence="9" type="ORF">THRCLA_00957</name>
</gene>
<dbReference type="OrthoDB" id="422005at2759"/>
<dbReference type="SMART" id="SM00357">
    <property type="entry name" value="CSP"/>
    <property type="match status" value="1"/>
</dbReference>
<evidence type="ECO:0000256" key="2">
    <source>
        <dbReference type="ARBA" id="ARBA00022723"/>
    </source>
</evidence>
<dbReference type="STRING" id="74557.A0A1W0AAK2"/>
<feature type="region of interest" description="Disordered" evidence="6">
    <location>
        <begin position="1"/>
        <end position="46"/>
    </location>
</feature>
<feature type="compositionally biased region" description="Basic and acidic residues" evidence="6">
    <location>
        <begin position="9"/>
        <end position="24"/>
    </location>
</feature>
<protein>
    <submittedName>
        <fullName evidence="9">Highly cold-shock DNA binding protein</fullName>
    </submittedName>
</protein>
<keyword evidence="2 5" id="KW-0479">Metal-binding</keyword>
<evidence type="ECO:0000313" key="9">
    <source>
        <dbReference type="EMBL" id="OQS07040.1"/>
    </source>
</evidence>
<evidence type="ECO:0000256" key="1">
    <source>
        <dbReference type="ARBA" id="ARBA00022553"/>
    </source>
</evidence>
<feature type="domain" description="C3H1-type" evidence="7">
    <location>
        <begin position="117"/>
        <end position="144"/>
    </location>
</feature>
<feature type="zinc finger region" description="C3H1-type" evidence="5">
    <location>
        <begin position="117"/>
        <end position="144"/>
    </location>
</feature>
<keyword evidence="1" id="KW-0597">Phosphoprotein</keyword>
<evidence type="ECO:0000256" key="5">
    <source>
        <dbReference type="PROSITE-ProRule" id="PRU00723"/>
    </source>
</evidence>
<dbReference type="Gene3D" id="4.10.1000.10">
    <property type="entry name" value="Zinc finger, CCCH-type"/>
    <property type="match status" value="1"/>
</dbReference>
<dbReference type="GO" id="GO:0003730">
    <property type="term" value="F:mRNA 3'-UTR binding"/>
    <property type="evidence" value="ECO:0007669"/>
    <property type="project" value="TreeGrafter"/>
</dbReference>
<sequence length="190" mass="22034">MTRSTSPSPRRERSLSPAGRDDRRSRSRSQSGGRGDGPKRYRGTAARWNEKGFGFIKPDDPSQKDVFCHFSSIQDGNCLHEGDIVEFEVRFDESKGKDRAENVTGGRTEERRMGGGRSGGGECYDFKQGRCHRGDSCKFSHDGGRDRSRDRYDDRRGRDRSRDRYDDRRGGRDDRYEDRYEERRGGRDRY</sequence>
<dbReference type="Pfam" id="PF00313">
    <property type="entry name" value="CSD"/>
    <property type="match status" value="1"/>
</dbReference>
<organism evidence="9 10">
    <name type="scientific">Thraustotheca clavata</name>
    <dbReference type="NCBI Taxonomy" id="74557"/>
    <lineage>
        <taxon>Eukaryota</taxon>
        <taxon>Sar</taxon>
        <taxon>Stramenopiles</taxon>
        <taxon>Oomycota</taxon>
        <taxon>Saprolegniomycetes</taxon>
        <taxon>Saprolegniales</taxon>
        <taxon>Achlyaceae</taxon>
        <taxon>Thraustotheca</taxon>
    </lineage>
</organism>
<dbReference type="PANTHER" id="PTHR12962">
    <property type="entry name" value="CALCIUM-REGULATED HEAT STABLE PROTEIN CRHSP-24-RELATED"/>
    <property type="match status" value="1"/>
</dbReference>
<feature type="domain" description="CSD" evidence="8">
    <location>
        <begin position="40"/>
        <end position="105"/>
    </location>
</feature>
<keyword evidence="3 5" id="KW-0863">Zinc-finger</keyword>
<evidence type="ECO:0000256" key="6">
    <source>
        <dbReference type="SAM" id="MobiDB-lite"/>
    </source>
</evidence>
<keyword evidence="10" id="KW-1185">Reference proteome</keyword>
<feature type="region of interest" description="Disordered" evidence="6">
    <location>
        <begin position="92"/>
        <end position="190"/>
    </location>
</feature>
<dbReference type="InterPro" id="IPR012340">
    <property type="entry name" value="NA-bd_OB-fold"/>
</dbReference>
<dbReference type="EMBL" id="JNBS01000284">
    <property type="protein sequence ID" value="OQS07040.1"/>
    <property type="molecule type" value="Genomic_DNA"/>
</dbReference>